<proteinExistence type="predicted"/>
<dbReference type="Proteomes" id="UP001333996">
    <property type="component" value="Unassembled WGS sequence"/>
</dbReference>
<dbReference type="RefSeq" id="WP_329510172.1">
    <property type="nucleotide sequence ID" value="NZ_BAAAYZ010000015.1"/>
</dbReference>
<keyword evidence="2" id="KW-1185">Reference proteome</keyword>
<sequence>MIQIFFSATQYAAATVTAAIRAGQFGPREGVRRILVVSNTAAVPEVGTPLDRMAGFEKLRPEFDEVHSWNEFISPHHPAGWSPRAQDAQLWEKAVRLAWGLGDEPVEIACESIQANPSRAVADIFADSPIHVYADGLMSYGPTRNRIPHGMSSRIKRVLHLDLVPGLRPMLLSEYGVQPEAVPNEAMVDVLAQIGEAGAGLLAELLPADNPPTAVLLGQYLSAIDLISQDEEEQLHIRMLRAAARAGHKDVLFKPHPSAPSVYNDSLEAVAEELGVRLTVLNEPVLAETVFAFLKPKLVIGCFSTALMTAAAFYGIPVARVGTEMLLERITPYENSNRVPLTIIDAALPDAEHAELGAPLELAGVAEKLTPLVRAVGYCMQSRKHHALHDETATWLAAHLTEYQRYFKRRRLASLRLPGGGQVRAQALRRHPAVRRAVRRIRSTTRQG</sequence>
<dbReference type="Pfam" id="PF07388">
    <property type="entry name" value="A-2_8-polyST"/>
    <property type="match status" value="1"/>
</dbReference>
<gene>
    <name evidence="1" type="ORF">VXC91_28245</name>
</gene>
<dbReference type="InterPro" id="IPR010866">
    <property type="entry name" value="A-2_8-polyST"/>
</dbReference>
<reference evidence="1" key="1">
    <citation type="submission" date="2024-01" db="EMBL/GenBank/DDBJ databases">
        <title>First draft genome sequence data of TA4-1, the type strain of Gram-positive actinobacterium Streptomyces chiangmaiensis.</title>
        <authorList>
            <person name="Yasawong M."/>
            <person name="Nantapong N."/>
        </authorList>
    </citation>
    <scope>NUCLEOTIDE SEQUENCE</scope>
    <source>
        <strain evidence="1">TA4-1</strain>
    </source>
</reference>
<dbReference type="Gene3D" id="3.40.50.11110">
    <property type="entry name" value="Sialyltransferase, C-terminal GT-B Rossman nucleotide-binding domain"/>
    <property type="match status" value="1"/>
</dbReference>
<organism evidence="1 2">
    <name type="scientific">Streptomyces chiangmaiensis</name>
    <dbReference type="NCBI Taxonomy" id="766497"/>
    <lineage>
        <taxon>Bacteria</taxon>
        <taxon>Bacillati</taxon>
        <taxon>Actinomycetota</taxon>
        <taxon>Actinomycetes</taxon>
        <taxon>Kitasatosporales</taxon>
        <taxon>Streptomycetaceae</taxon>
        <taxon>Streptomyces</taxon>
    </lineage>
</organism>
<evidence type="ECO:0000313" key="2">
    <source>
        <dbReference type="Proteomes" id="UP001333996"/>
    </source>
</evidence>
<evidence type="ECO:0000313" key="1">
    <source>
        <dbReference type="EMBL" id="MED7825761.1"/>
    </source>
</evidence>
<dbReference type="EMBL" id="JAYWVC010000122">
    <property type="protein sequence ID" value="MED7825761.1"/>
    <property type="molecule type" value="Genomic_DNA"/>
</dbReference>
<accession>A0ABU7FNR9</accession>
<comment type="caution">
    <text evidence="1">The sequence shown here is derived from an EMBL/GenBank/DDBJ whole genome shotgun (WGS) entry which is preliminary data.</text>
</comment>
<protein>
    <submittedName>
        <fullName evidence="1">Polysialyltransferase family glycosyltransferase</fullName>
    </submittedName>
</protein>
<name>A0ABU7FNR9_9ACTN</name>